<gene>
    <name evidence="1" type="ORF">RchiOBHm_Chr3g0481911</name>
</gene>
<sequence>MFSTEGTNETAMSIILQTVQRKVTPEMNNDLLAPYTDDEIRAAAFQMHPSKAPGPDGM</sequence>
<keyword evidence="2" id="KW-1185">Reference proteome</keyword>
<dbReference type="Gramene" id="PRQ44682">
    <property type="protein sequence ID" value="PRQ44682"/>
    <property type="gene ID" value="RchiOBHm_Chr3g0481911"/>
</dbReference>
<evidence type="ECO:0000313" key="1">
    <source>
        <dbReference type="EMBL" id="PRQ44682.1"/>
    </source>
</evidence>
<dbReference type="AlphaFoldDB" id="A0A2P6RE19"/>
<name>A0A2P6RE19_ROSCH</name>
<organism evidence="1 2">
    <name type="scientific">Rosa chinensis</name>
    <name type="common">China rose</name>
    <dbReference type="NCBI Taxonomy" id="74649"/>
    <lineage>
        <taxon>Eukaryota</taxon>
        <taxon>Viridiplantae</taxon>
        <taxon>Streptophyta</taxon>
        <taxon>Embryophyta</taxon>
        <taxon>Tracheophyta</taxon>
        <taxon>Spermatophyta</taxon>
        <taxon>Magnoliopsida</taxon>
        <taxon>eudicotyledons</taxon>
        <taxon>Gunneridae</taxon>
        <taxon>Pentapetalae</taxon>
        <taxon>rosids</taxon>
        <taxon>fabids</taxon>
        <taxon>Rosales</taxon>
        <taxon>Rosaceae</taxon>
        <taxon>Rosoideae</taxon>
        <taxon>Rosoideae incertae sedis</taxon>
        <taxon>Rosa</taxon>
    </lineage>
</organism>
<dbReference type="EMBL" id="PDCK01000041">
    <property type="protein sequence ID" value="PRQ44682.1"/>
    <property type="molecule type" value="Genomic_DNA"/>
</dbReference>
<reference evidence="1 2" key="1">
    <citation type="journal article" date="2018" name="Nat. Genet.">
        <title>The Rosa genome provides new insights in the design of modern roses.</title>
        <authorList>
            <person name="Bendahmane M."/>
        </authorList>
    </citation>
    <scope>NUCLEOTIDE SEQUENCE [LARGE SCALE GENOMIC DNA]</scope>
    <source>
        <strain evidence="2">cv. Old Blush</strain>
    </source>
</reference>
<accession>A0A2P6RE19</accession>
<comment type="caution">
    <text evidence="1">The sequence shown here is derived from an EMBL/GenBank/DDBJ whole genome shotgun (WGS) entry which is preliminary data.</text>
</comment>
<evidence type="ECO:0000313" key="2">
    <source>
        <dbReference type="Proteomes" id="UP000238479"/>
    </source>
</evidence>
<protein>
    <submittedName>
        <fullName evidence="1">Uncharacterized protein</fullName>
    </submittedName>
</protein>
<proteinExistence type="predicted"/>
<dbReference type="Proteomes" id="UP000238479">
    <property type="component" value="Chromosome 3"/>
</dbReference>